<dbReference type="Pfam" id="PF19054">
    <property type="entry name" value="DUF5753"/>
    <property type="match status" value="1"/>
</dbReference>
<dbReference type="RefSeq" id="WP_229711587.1">
    <property type="nucleotide sequence ID" value="NZ_BMMP01000002.1"/>
</dbReference>
<dbReference type="InterPro" id="IPR010982">
    <property type="entry name" value="Lambda_DNA-bd_dom_sf"/>
</dbReference>
<evidence type="ECO:0000259" key="2">
    <source>
        <dbReference type="PROSITE" id="PS50943"/>
    </source>
</evidence>
<evidence type="ECO:0000313" key="3">
    <source>
        <dbReference type="EMBL" id="GGO43883.1"/>
    </source>
</evidence>
<dbReference type="SMART" id="SM00530">
    <property type="entry name" value="HTH_XRE"/>
    <property type="match status" value="1"/>
</dbReference>
<dbReference type="EMBL" id="BMMP01000002">
    <property type="protein sequence ID" value="GGO43883.1"/>
    <property type="molecule type" value="Genomic_DNA"/>
</dbReference>
<protein>
    <submittedName>
        <fullName evidence="3">Transcriptional regulator</fullName>
    </submittedName>
</protein>
<dbReference type="InterPro" id="IPR043917">
    <property type="entry name" value="DUF5753"/>
</dbReference>
<gene>
    <name evidence="3" type="ORF">GCM10012287_08090</name>
</gene>
<reference evidence="4" key="1">
    <citation type="journal article" date="2019" name="Int. J. Syst. Evol. Microbiol.">
        <title>The Global Catalogue of Microorganisms (GCM) 10K type strain sequencing project: providing services to taxonomists for standard genome sequencing and annotation.</title>
        <authorList>
            <consortium name="The Broad Institute Genomics Platform"/>
            <consortium name="The Broad Institute Genome Sequencing Center for Infectious Disease"/>
            <person name="Wu L."/>
            <person name="Ma J."/>
        </authorList>
    </citation>
    <scope>NUCLEOTIDE SEQUENCE [LARGE SCALE GENOMIC DNA]</scope>
    <source>
        <strain evidence="4">CGMCC 4.7178</strain>
    </source>
</reference>
<proteinExistence type="predicted"/>
<organism evidence="3 4">
    <name type="scientific">Streptomyces daqingensis</name>
    <dbReference type="NCBI Taxonomy" id="1472640"/>
    <lineage>
        <taxon>Bacteria</taxon>
        <taxon>Bacillati</taxon>
        <taxon>Actinomycetota</taxon>
        <taxon>Actinomycetes</taxon>
        <taxon>Kitasatosporales</taxon>
        <taxon>Streptomycetaceae</taxon>
        <taxon>Streptomyces</taxon>
    </lineage>
</organism>
<keyword evidence="4" id="KW-1185">Reference proteome</keyword>
<sequence>MADGMDGSPGTGTEAAGGTPSGGCPGSGAEPESSDSLKAFGEVLKAFRKRAGLTQEEFAPLVRYSQPTVGSIEQGRRFPQPEFVERAEEVLDAFGALRGAARHLSRQPGLASWFRQWARLEAEAITLNTYECRLVPGLLQTETYARTLFVNQLPPLDDAQIEAQWEARAERKRLLTERPNTAYSFILEEHLFLRRMGGTDVTRGLIDHVLAVAEQRNVEIQLMPVVRESHAGLDGPICLLETPQHKWFGYCEGQESGQFVADSRVVSMHQMRYARMRSQALSLEDSRSLLRRMRGAL</sequence>
<dbReference type="Proteomes" id="UP000631535">
    <property type="component" value="Unassembled WGS sequence"/>
</dbReference>
<dbReference type="CDD" id="cd00093">
    <property type="entry name" value="HTH_XRE"/>
    <property type="match status" value="1"/>
</dbReference>
<dbReference type="Pfam" id="PF13560">
    <property type="entry name" value="HTH_31"/>
    <property type="match status" value="1"/>
</dbReference>
<dbReference type="InterPro" id="IPR001387">
    <property type="entry name" value="Cro/C1-type_HTH"/>
</dbReference>
<dbReference type="SUPFAM" id="SSF47413">
    <property type="entry name" value="lambda repressor-like DNA-binding domains"/>
    <property type="match status" value="1"/>
</dbReference>
<dbReference type="PROSITE" id="PS50943">
    <property type="entry name" value="HTH_CROC1"/>
    <property type="match status" value="1"/>
</dbReference>
<comment type="caution">
    <text evidence="3">The sequence shown here is derived from an EMBL/GenBank/DDBJ whole genome shotgun (WGS) entry which is preliminary data.</text>
</comment>
<feature type="domain" description="HTH cro/C1-type" evidence="2">
    <location>
        <begin position="44"/>
        <end position="97"/>
    </location>
</feature>
<accession>A0ABQ2LW92</accession>
<name>A0ABQ2LW92_9ACTN</name>
<dbReference type="Gene3D" id="1.10.260.40">
    <property type="entry name" value="lambda repressor-like DNA-binding domains"/>
    <property type="match status" value="1"/>
</dbReference>
<feature type="region of interest" description="Disordered" evidence="1">
    <location>
        <begin position="1"/>
        <end position="35"/>
    </location>
</feature>
<evidence type="ECO:0000256" key="1">
    <source>
        <dbReference type="SAM" id="MobiDB-lite"/>
    </source>
</evidence>
<evidence type="ECO:0000313" key="4">
    <source>
        <dbReference type="Proteomes" id="UP000631535"/>
    </source>
</evidence>